<keyword evidence="1" id="KW-1185">Reference proteome</keyword>
<dbReference type="KEGG" id="osn:118767619"/>
<dbReference type="Proteomes" id="UP000515154">
    <property type="component" value="Linkage group LG1"/>
</dbReference>
<dbReference type="RefSeq" id="XP_036368549.1">
    <property type="nucleotide sequence ID" value="XM_036512656.1"/>
</dbReference>
<protein>
    <submittedName>
        <fullName evidence="2">Uncharacterized protein LOC118767619</fullName>
    </submittedName>
</protein>
<dbReference type="AlphaFoldDB" id="A0A7E6FLJ3"/>
<proteinExistence type="predicted"/>
<evidence type="ECO:0000313" key="1">
    <source>
        <dbReference type="Proteomes" id="UP000515154"/>
    </source>
</evidence>
<accession>A0A7E6FLJ3</accession>
<name>A0A7E6FLJ3_9MOLL</name>
<gene>
    <name evidence="2" type="primary">LOC118767619</name>
</gene>
<organism evidence="1 2">
    <name type="scientific">Octopus sinensis</name>
    <name type="common">East Asian common octopus</name>
    <dbReference type="NCBI Taxonomy" id="2607531"/>
    <lineage>
        <taxon>Eukaryota</taxon>
        <taxon>Metazoa</taxon>
        <taxon>Spiralia</taxon>
        <taxon>Lophotrochozoa</taxon>
        <taxon>Mollusca</taxon>
        <taxon>Cephalopoda</taxon>
        <taxon>Coleoidea</taxon>
        <taxon>Octopodiformes</taxon>
        <taxon>Octopoda</taxon>
        <taxon>Incirrata</taxon>
        <taxon>Octopodidae</taxon>
        <taxon>Octopus</taxon>
    </lineage>
</organism>
<evidence type="ECO:0000313" key="2">
    <source>
        <dbReference type="RefSeq" id="XP_036368549.1"/>
    </source>
</evidence>
<sequence length="354" mass="41185">MEVESALPIRVLEWRLWSYWRCENGRCYVAEERNFAHSVFFAELFRLVGAVVERRAPHWLCSSKTDPWLLKTQPHTRTCICFRFCTHLNCEHTQDNVFSRSHVKEAEETDGRIVVIVCDGAQGSCGRLLGISDECIQHSCNTYGAIASLERNCERQEFPMAEKRIHQLIFDLTSYGVDSLDESYTPGFSLKLFGSNRHRYMTLVIPKCESKCVKALRVILDRSMMRNIFTKCFNTFRFENETKLAESEALKNMKFSPRLFEIKMFQRQENVAYFSDPDIFILAEGDAAMCYNFSTGMDVNIGLKNLVTLPNFLEMVSWAETENHITSVLTYKTRHTEKVCRNFVRCGLREYMFS</sequence>
<reference evidence="2" key="1">
    <citation type="submission" date="2025-08" db="UniProtKB">
        <authorList>
            <consortium name="RefSeq"/>
        </authorList>
    </citation>
    <scope>IDENTIFICATION</scope>
</reference>